<evidence type="ECO:0008006" key="2">
    <source>
        <dbReference type="Google" id="ProtNLM"/>
    </source>
</evidence>
<reference evidence="1" key="1">
    <citation type="journal article" date="2015" name="Nature">
        <title>Complex archaea that bridge the gap between prokaryotes and eukaryotes.</title>
        <authorList>
            <person name="Spang A."/>
            <person name="Saw J.H."/>
            <person name="Jorgensen S.L."/>
            <person name="Zaremba-Niedzwiedzka K."/>
            <person name="Martijn J."/>
            <person name="Lind A.E."/>
            <person name="van Eijk R."/>
            <person name="Schleper C."/>
            <person name="Guy L."/>
            <person name="Ettema T.J."/>
        </authorList>
    </citation>
    <scope>NUCLEOTIDE SEQUENCE</scope>
</reference>
<sequence length="183" mass="21174">MAMWRSFKAVSTSDAWGNLLASVKARATMMDSPIHGDKHWRGVALAGMRICDAHPQCDRRVVLAFAMFHDSQRLDDDFDPEHGERAAAEVTKSRALRRTLRRDQIAKLERACAFHEKGQRTDDPTIGACWDADRANLWRVSITPNRRFFSVLTEPQEFRDIVQPMEHDWRNPPSWEQLLDPFE</sequence>
<dbReference type="Gene3D" id="1.10.3210.10">
    <property type="entry name" value="Hypothetical protein af1432"/>
    <property type="match status" value="1"/>
</dbReference>
<dbReference type="EMBL" id="LAZR01000150">
    <property type="protein sequence ID" value="KKN86182.1"/>
    <property type="molecule type" value="Genomic_DNA"/>
</dbReference>
<protein>
    <recommendedName>
        <fullName evidence="2">HD domain-containing protein</fullName>
    </recommendedName>
</protein>
<accession>A0A0F9UFN2</accession>
<dbReference type="AlphaFoldDB" id="A0A0F9UFN2"/>
<proteinExistence type="predicted"/>
<gene>
    <name evidence="1" type="ORF">LCGC14_0270510</name>
</gene>
<dbReference type="SUPFAM" id="SSF109604">
    <property type="entry name" value="HD-domain/PDEase-like"/>
    <property type="match status" value="1"/>
</dbReference>
<comment type="caution">
    <text evidence="1">The sequence shown here is derived from an EMBL/GenBank/DDBJ whole genome shotgun (WGS) entry which is preliminary data.</text>
</comment>
<name>A0A0F9UFN2_9ZZZZ</name>
<evidence type="ECO:0000313" key="1">
    <source>
        <dbReference type="EMBL" id="KKN86182.1"/>
    </source>
</evidence>
<organism evidence="1">
    <name type="scientific">marine sediment metagenome</name>
    <dbReference type="NCBI Taxonomy" id="412755"/>
    <lineage>
        <taxon>unclassified sequences</taxon>
        <taxon>metagenomes</taxon>
        <taxon>ecological metagenomes</taxon>
    </lineage>
</organism>